<dbReference type="Gene3D" id="3.40.50.1820">
    <property type="entry name" value="alpha/beta hydrolase"/>
    <property type="match status" value="1"/>
</dbReference>
<accession>A0A261Y0H9</accession>
<evidence type="ECO:0000313" key="3">
    <source>
        <dbReference type="EMBL" id="OZJ04129.1"/>
    </source>
</evidence>
<dbReference type="PANTHER" id="PTHR42972:SF9">
    <property type="entry name" value="PEPTIDASE S9 PROLYL OLIGOPEPTIDASE CATALYTIC DOMAIN-CONTAINING PROTEIN"/>
    <property type="match status" value="1"/>
</dbReference>
<proteinExistence type="predicted"/>
<name>A0A261Y0H9_9FUNG</name>
<dbReference type="GO" id="GO:0008236">
    <property type="term" value="F:serine-type peptidase activity"/>
    <property type="evidence" value="ECO:0007669"/>
    <property type="project" value="InterPro"/>
</dbReference>
<gene>
    <name evidence="3" type="ORF">BZG36_02819</name>
</gene>
<feature type="domain" description="Peptidase S9 prolyl oligopeptidase catalytic" evidence="2">
    <location>
        <begin position="447"/>
        <end position="589"/>
    </location>
</feature>
<evidence type="ECO:0000259" key="2">
    <source>
        <dbReference type="Pfam" id="PF00326"/>
    </source>
</evidence>
<feature type="transmembrane region" description="Helical" evidence="1">
    <location>
        <begin position="21"/>
        <end position="43"/>
    </location>
</feature>
<dbReference type="Pfam" id="PF00326">
    <property type="entry name" value="Peptidase_S9"/>
    <property type="match status" value="1"/>
</dbReference>
<dbReference type="PANTHER" id="PTHR42972">
    <property type="entry name" value="TOL-PAL SYSTEM PROTEIN TOLB"/>
    <property type="match status" value="1"/>
</dbReference>
<dbReference type="InterPro" id="IPR001375">
    <property type="entry name" value="Peptidase_S9_cat"/>
</dbReference>
<keyword evidence="1" id="KW-0812">Transmembrane</keyword>
<reference evidence="3 4" key="1">
    <citation type="journal article" date="2017" name="Mycologia">
        <title>Bifiguratus adelaidae, gen. et sp. nov., a new member of Mucoromycotina in endophytic and soil-dwelling habitats.</title>
        <authorList>
            <person name="Torres-Cruz T.J."/>
            <person name="Billingsley Tobias T.L."/>
            <person name="Almatruk M."/>
            <person name="Hesse C."/>
            <person name="Kuske C.R."/>
            <person name="Desiro A."/>
            <person name="Benucci G.M."/>
            <person name="Bonito G."/>
            <person name="Stajich J.E."/>
            <person name="Dunlap C."/>
            <person name="Arnold A.E."/>
            <person name="Porras-Alfaro A."/>
        </authorList>
    </citation>
    <scope>NUCLEOTIDE SEQUENCE [LARGE SCALE GENOMIC DNA]</scope>
    <source>
        <strain evidence="3 4">AZ0501</strain>
    </source>
</reference>
<keyword evidence="1" id="KW-1133">Transmembrane helix</keyword>
<dbReference type="AlphaFoldDB" id="A0A261Y0H9"/>
<dbReference type="InterPro" id="IPR029058">
    <property type="entry name" value="AB_hydrolase_fold"/>
</dbReference>
<sequence>MPSREKIPIKGLNPGFGTLAMLFSLTVALWVALWVAFGVAALAHVDEQVYMTRDTYDAVFPSEWEVLGPFPAGMREQNYGADPLEAYGGFHSLTYDEHDRYSSEFGPNGTIGWRRVYMTNDHYATVEYPEIDWAFVTEPSGWPAIQHQTWARATLSISRPTVLVIQAYPVAMFSIDDKRYSGDVYSYNTTRHVVRLSPGPHTISVRMVHETRIFGAKIPPRPGFGFWWEAMADDGSDIVRILPSGTIIPNIVNGQLGGPLGRVTVLNTGKKDIWVQRVLVRTDEISGGVHVNVELSAGPVEIVAGQQRPLKLSLSISSSRVVDQLEHSKVNVPIDIIYIVKPTMDNPGFPIQRYLKTNLTFKFALPGKAYKITFADYDQSVQYAMLKSPKVDCIKQQCHAPILALHGAGVEADSEFWTEEIPQQELSWVVFPTGRTSWGYDWHGASYLNVLKALSQVTHSEQSPFLLVGHSNGGQGAWHVLTHQPDRIMAAIPASGYTSIHNYVPYSHHQSRHYTDPILRGLLESSIAEYDLDVHIGNAKGISVLGRTGSRDDNVPPWHTKSMIRLLNQHTKRHQYKVSEVEGQGHWFSGVLGSSDMMQFLQDEHKAFLDNGGLFPEKFTITCINPGGMGSKGGILIEQLEQPFRLSTIDVMRLDEQKDGSLAWQLNTQNIRRFTILMDQQTAARRGPVTHLIIDGIRFPDTLKMGSNALEFVKISGRWERSHDKTWKYNERTATTYGPAIRIYESRDPLQILLPDNGDVDEAYHRIALEIAADWYMYGGGDAVILPAYRADSKSKGNVITLGHQGINSATRALARLAGDVEITSEHIKVNNKRYHGPGIGIVSLHPWDDDRLALIIAGTDRDGIDIAAQVIPKRTGMLVPDYGTYPSHAYVD</sequence>
<keyword evidence="4" id="KW-1185">Reference proteome</keyword>
<dbReference type="EMBL" id="MVBO01000052">
    <property type="protein sequence ID" value="OZJ04129.1"/>
    <property type="molecule type" value="Genomic_DNA"/>
</dbReference>
<evidence type="ECO:0000313" key="4">
    <source>
        <dbReference type="Proteomes" id="UP000242875"/>
    </source>
</evidence>
<dbReference type="Proteomes" id="UP000242875">
    <property type="component" value="Unassembled WGS sequence"/>
</dbReference>
<dbReference type="OrthoDB" id="449091at2759"/>
<evidence type="ECO:0000256" key="1">
    <source>
        <dbReference type="SAM" id="Phobius"/>
    </source>
</evidence>
<comment type="caution">
    <text evidence="3">The sequence shown here is derived from an EMBL/GenBank/DDBJ whole genome shotgun (WGS) entry which is preliminary data.</text>
</comment>
<dbReference type="SUPFAM" id="SSF53474">
    <property type="entry name" value="alpha/beta-Hydrolases"/>
    <property type="match status" value="1"/>
</dbReference>
<protein>
    <recommendedName>
        <fullName evidence="2">Peptidase S9 prolyl oligopeptidase catalytic domain-containing protein</fullName>
    </recommendedName>
</protein>
<keyword evidence="1" id="KW-0472">Membrane</keyword>
<dbReference type="GO" id="GO:0006508">
    <property type="term" value="P:proteolysis"/>
    <property type="evidence" value="ECO:0007669"/>
    <property type="project" value="InterPro"/>
</dbReference>
<organism evidence="3 4">
    <name type="scientific">Bifiguratus adelaidae</name>
    <dbReference type="NCBI Taxonomy" id="1938954"/>
    <lineage>
        <taxon>Eukaryota</taxon>
        <taxon>Fungi</taxon>
        <taxon>Fungi incertae sedis</taxon>
        <taxon>Mucoromycota</taxon>
        <taxon>Mucoromycotina</taxon>
        <taxon>Endogonomycetes</taxon>
        <taxon>Endogonales</taxon>
        <taxon>Endogonales incertae sedis</taxon>
        <taxon>Bifiguratus</taxon>
    </lineage>
</organism>